<sequence>MLSSIQVSFRVVVRRLRTNNKFKLRVLIYREFTVHSRSVGDDRRSAGMVLRTNQGNLTKCGKGTENQGSLMMLYGPIALHTRLL</sequence>
<reference evidence="1" key="1">
    <citation type="submission" date="2023-08" db="EMBL/GenBank/DDBJ databases">
        <title>A de novo genome assembly of Solanum verrucosum Schlechtendal, a Mexican diploid species geographically isolated from the other diploid A-genome species in potato relatives.</title>
        <authorList>
            <person name="Hosaka K."/>
        </authorList>
    </citation>
    <scope>NUCLEOTIDE SEQUENCE</scope>
    <source>
        <tissue evidence="1">Young leaves</tissue>
    </source>
</reference>
<accession>A0AAF0UX60</accession>
<keyword evidence="2" id="KW-1185">Reference proteome</keyword>
<evidence type="ECO:0000313" key="1">
    <source>
        <dbReference type="EMBL" id="WMV54608.1"/>
    </source>
</evidence>
<evidence type="ECO:0000313" key="2">
    <source>
        <dbReference type="Proteomes" id="UP001234989"/>
    </source>
</evidence>
<dbReference type="Proteomes" id="UP001234989">
    <property type="component" value="Chromosome 11"/>
</dbReference>
<proteinExistence type="predicted"/>
<dbReference type="AlphaFoldDB" id="A0AAF0UX60"/>
<name>A0AAF0UX60_SOLVR</name>
<organism evidence="1 2">
    <name type="scientific">Solanum verrucosum</name>
    <dbReference type="NCBI Taxonomy" id="315347"/>
    <lineage>
        <taxon>Eukaryota</taxon>
        <taxon>Viridiplantae</taxon>
        <taxon>Streptophyta</taxon>
        <taxon>Embryophyta</taxon>
        <taxon>Tracheophyta</taxon>
        <taxon>Spermatophyta</taxon>
        <taxon>Magnoliopsida</taxon>
        <taxon>eudicotyledons</taxon>
        <taxon>Gunneridae</taxon>
        <taxon>Pentapetalae</taxon>
        <taxon>asterids</taxon>
        <taxon>lamiids</taxon>
        <taxon>Solanales</taxon>
        <taxon>Solanaceae</taxon>
        <taxon>Solanoideae</taxon>
        <taxon>Solaneae</taxon>
        <taxon>Solanum</taxon>
    </lineage>
</organism>
<protein>
    <submittedName>
        <fullName evidence="1">Uncharacterized protein</fullName>
    </submittedName>
</protein>
<dbReference type="EMBL" id="CP133622">
    <property type="protein sequence ID" value="WMV54608.1"/>
    <property type="molecule type" value="Genomic_DNA"/>
</dbReference>
<gene>
    <name evidence="1" type="ORF">MTR67_047993</name>
</gene>